<evidence type="ECO:0000259" key="11">
    <source>
        <dbReference type="Pfam" id="PF08544"/>
    </source>
</evidence>
<evidence type="ECO:0000256" key="5">
    <source>
        <dbReference type="ARBA" id="ARBA00022741"/>
    </source>
</evidence>
<dbReference type="HAMAP" id="MF_00061">
    <property type="entry name" value="IspE"/>
    <property type="match status" value="1"/>
</dbReference>
<dbReference type="PIRSF" id="PIRSF010376">
    <property type="entry name" value="IspE"/>
    <property type="match status" value="1"/>
</dbReference>
<keyword evidence="13" id="KW-1185">Reference proteome</keyword>
<dbReference type="AlphaFoldDB" id="A0A0K1PEF9"/>
<comment type="pathway">
    <text evidence="9">Isoprenoid biosynthesis; isopentenyl diphosphate biosynthesis via DXP pathway; isopentenyl diphosphate from 1-deoxy-D-xylulose 5-phosphate: step 3/6.</text>
</comment>
<dbReference type="InterPro" id="IPR013750">
    <property type="entry name" value="GHMP_kinase_C_dom"/>
</dbReference>
<dbReference type="NCBIfam" id="TIGR00154">
    <property type="entry name" value="ispE"/>
    <property type="match status" value="1"/>
</dbReference>
<dbReference type="SUPFAM" id="SSF54211">
    <property type="entry name" value="Ribosomal protein S5 domain 2-like"/>
    <property type="match status" value="1"/>
</dbReference>
<feature type="domain" description="GHMP kinase N-terminal" evidence="10">
    <location>
        <begin position="67"/>
        <end position="142"/>
    </location>
</feature>
<keyword evidence="5 9" id="KW-0547">Nucleotide-binding</keyword>
<evidence type="ECO:0000256" key="9">
    <source>
        <dbReference type="HAMAP-Rule" id="MF_00061"/>
    </source>
</evidence>
<protein>
    <recommendedName>
        <fullName evidence="3 9">4-diphosphocytidyl-2-C-methyl-D-erythritol kinase</fullName>
        <shortName evidence="9">CMK</shortName>
        <ecNumber evidence="2 9">2.7.1.148</ecNumber>
    </recommendedName>
    <alternativeName>
        <fullName evidence="8 9">4-(cytidine-5'-diphospho)-2-C-methyl-D-erythritol kinase</fullName>
    </alternativeName>
</protein>
<dbReference type="InterPro" id="IPR014721">
    <property type="entry name" value="Ribsml_uS5_D2-typ_fold_subgr"/>
</dbReference>
<dbReference type="EMBL" id="CP012332">
    <property type="protein sequence ID" value="AKU91923.1"/>
    <property type="molecule type" value="Genomic_DNA"/>
</dbReference>
<evidence type="ECO:0000256" key="2">
    <source>
        <dbReference type="ARBA" id="ARBA00012052"/>
    </source>
</evidence>
<organism evidence="12 13">
    <name type="scientific">Vulgatibacter incomptus</name>
    <dbReference type="NCBI Taxonomy" id="1391653"/>
    <lineage>
        <taxon>Bacteria</taxon>
        <taxon>Pseudomonadati</taxon>
        <taxon>Myxococcota</taxon>
        <taxon>Myxococcia</taxon>
        <taxon>Myxococcales</taxon>
        <taxon>Cystobacterineae</taxon>
        <taxon>Vulgatibacteraceae</taxon>
        <taxon>Vulgatibacter</taxon>
    </lineage>
</organism>
<dbReference type="InterPro" id="IPR020568">
    <property type="entry name" value="Ribosomal_Su5_D2-typ_SF"/>
</dbReference>
<evidence type="ECO:0000256" key="7">
    <source>
        <dbReference type="ARBA" id="ARBA00022840"/>
    </source>
</evidence>
<evidence type="ECO:0000256" key="1">
    <source>
        <dbReference type="ARBA" id="ARBA00009684"/>
    </source>
</evidence>
<dbReference type="Pfam" id="PF00288">
    <property type="entry name" value="GHMP_kinases_N"/>
    <property type="match status" value="1"/>
</dbReference>
<feature type="active site" evidence="9">
    <location>
        <position position="137"/>
    </location>
</feature>
<dbReference type="Pfam" id="PF08544">
    <property type="entry name" value="GHMP_kinases_C"/>
    <property type="match status" value="1"/>
</dbReference>
<dbReference type="GO" id="GO:0016114">
    <property type="term" value="P:terpenoid biosynthetic process"/>
    <property type="evidence" value="ECO:0007669"/>
    <property type="project" value="UniProtKB-UniRule"/>
</dbReference>
<keyword evidence="4 9" id="KW-0808">Transferase</keyword>
<evidence type="ECO:0000256" key="6">
    <source>
        <dbReference type="ARBA" id="ARBA00022777"/>
    </source>
</evidence>
<comment type="catalytic activity">
    <reaction evidence="9">
        <text>4-CDP-2-C-methyl-D-erythritol + ATP = 4-CDP-2-C-methyl-D-erythritol 2-phosphate + ADP + H(+)</text>
        <dbReference type="Rhea" id="RHEA:18437"/>
        <dbReference type="ChEBI" id="CHEBI:15378"/>
        <dbReference type="ChEBI" id="CHEBI:30616"/>
        <dbReference type="ChEBI" id="CHEBI:57823"/>
        <dbReference type="ChEBI" id="CHEBI:57919"/>
        <dbReference type="ChEBI" id="CHEBI:456216"/>
        <dbReference type="EC" id="2.7.1.148"/>
    </reaction>
</comment>
<dbReference type="GO" id="GO:0005524">
    <property type="term" value="F:ATP binding"/>
    <property type="evidence" value="ECO:0007669"/>
    <property type="project" value="UniProtKB-UniRule"/>
</dbReference>
<gene>
    <name evidence="9" type="primary">ispE</name>
    <name evidence="12" type="ORF">AKJ08_2310</name>
</gene>
<proteinExistence type="inferred from homology"/>
<dbReference type="KEGG" id="vin:AKJ08_2310"/>
<evidence type="ECO:0000313" key="12">
    <source>
        <dbReference type="EMBL" id="AKU91923.1"/>
    </source>
</evidence>
<dbReference type="PANTHER" id="PTHR43527">
    <property type="entry name" value="4-DIPHOSPHOCYTIDYL-2-C-METHYL-D-ERYTHRITOL KINASE, CHLOROPLASTIC"/>
    <property type="match status" value="1"/>
</dbReference>
<feature type="active site" evidence="9">
    <location>
        <position position="11"/>
    </location>
</feature>
<reference evidence="12 13" key="1">
    <citation type="submission" date="2015-08" db="EMBL/GenBank/DDBJ databases">
        <authorList>
            <person name="Babu N.S."/>
            <person name="Beckwith C.J."/>
            <person name="Beseler K.G."/>
            <person name="Brison A."/>
            <person name="Carone J.V."/>
            <person name="Caskin T.P."/>
            <person name="Diamond M."/>
            <person name="Durham M.E."/>
            <person name="Foxe J.M."/>
            <person name="Go M."/>
            <person name="Henderson B.A."/>
            <person name="Jones I.B."/>
            <person name="McGettigan J.A."/>
            <person name="Micheletti S.J."/>
            <person name="Nasrallah M.E."/>
            <person name="Ortiz D."/>
            <person name="Piller C.R."/>
            <person name="Privatt S.R."/>
            <person name="Schneider S.L."/>
            <person name="Sharp S."/>
            <person name="Smith T.C."/>
            <person name="Stanton J.D."/>
            <person name="Ullery H.E."/>
            <person name="Wilson R.J."/>
            <person name="Serrano M.G."/>
            <person name="Buck G."/>
            <person name="Lee V."/>
            <person name="Wang Y."/>
            <person name="Carvalho R."/>
            <person name="Voegtly L."/>
            <person name="Shi R."/>
            <person name="Duckworth R."/>
            <person name="Johnson A."/>
            <person name="Loviza R."/>
            <person name="Walstead R."/>
            <person name="Shah Z."/>
            <person name="Kiflezghi M."/>
            <person name="Wade K."/>
            <person name="Ball S.L."/>
            <person name="Bradley K.W."/>
            <person name="Asai D.J."/>
            <person name="Bowman C.A."/>
            <person name="Russell D.A."/>
            <person name="Pope W.H."/>
            <person name="Jacobs-Sera D."/>
            <person name="Hendrix R.W."/>
            <person name="Hatfull G.F."/>
        </authorList>
    </citation>
    <scope>NUCLEOTIDE SEQUENCE [LARGE SCALE GENOMIC DNA]</scope>
    <source>
        <strain evidence="12 13">DSM 27710</strain>
    </source>
</reference>
<feature type="binding site" evidence="9">
    <location>
        <begin position="95"/>
        <end position="105"/>
    </location>
    <ligand>
        <name>ATP</name>
        <dbReference type="ChEBI" id="CHEBI:30616"/>
    </ligand>
</feature>
<dbReference type="InterPro" id="IPR006204">
    <property type="entry name" value="GHMP_kinase_N_dom"/>
</dbReference>
<dbReference type="RefSeq" id="WP_050726165.1">
    <property type="nucleotide sequence ID" value="NZ_CP012332.1"/>
</dbReference>
<keyword evidence="7 9" id="KW-0067">ATP-binding</keyword>
<dbReference type="GO" id="GO:0050515">
    <property type="term" value="F:4-(cytidine 5'-diphospho)-2-C-methyl-D-erythritol kinase activity"/>
    <property type="evidence" value="ECO:0007669"/>
    <property type="project" value="UniProtKB-UniRule"/>
</dbReference>
<dbReference type="InterPro" id="IPR004424">
    <property type="entry name" value="IspE"/>
</dbReference>
<evidence type="ECO:0000256" key="8">
    <source>
        <dbReference type="ARBA" id="ARBA00032554"/>
    </source>
</evidence>
<dbReference type="Proteomes" id="UP000055590">
    <property type="component" value="Chromosome"/>
</dbReference>
<comment type="similarity">
    <text evidence="1 9">Belongs to the GHMP kinase family. IspE subfamily.</text>
</comment>
<dbReference type="InterPro" id="IPR036554">
    <property type="entry name" value="GHMP_kinase_C_sf"/>
</dbReference>
<dbReference type="SUPFAM" id="SSF55060">
    <property type="entry name" value="GHMP Kinase, C-terminal domain"/>
    <property type="match status" value="1"/>
</dbReference>
<accession>A0A0K1PEF9</accession>
<dbReference type="Gene3D" id="3.30.230.10">
    <property type="match status" value="1"/>
</dbReference>
<name>A0A0K1PEF9_9BACT</name>
<feature type="domain" description="GHMP kinase C-terminal" evidence="11">
    <location>
        <begin position="223"/>
        <end position="274"/>
    </location>
</feature>
<evidence type="ECO:0000256" key="3">
    <source>
        <dbReference type="ARBA" id="ARBA00017473"/>
    </source>
</evidence>
<dbReference type="GO" id="GO:0019288">
    <property type="term" value="P:isopentenyl diphosphate biosynthetic process, methylerythritol 4-phosphate pathway"/>
    <property type="evidence" value="ECO:0007669"/>
    <property type="project" value="UniProtKB-UniRule"/>
</dbReference>
<evidence type="ECO:0000259" key="10">
    <source>
        <dbReference type="Pfam" id="PF00288"/>
    </source>
</evidence>
<dbReference type="EC" id="2.7.1.148" evidence="2 9"/>
<dbReference type="STRING" id="1391653.AKJ08_2310"/>
<evidence type="ECO:0000256" key="4">
    <source>
        <dbReference type="ARBA" id="ARBA00022679"/>
    </source>
</evidence>
<evidence type="ECO:0000313" key="13">
    <source>
        <dbReference type="Proteomes" id="UP000055590"/>
    </source>
</evidence>
<dbReference type="PANTHER" id="PTHR43527:SF2">
    <property type="entry name" value="4-DIPHOSPHOCYTIDYL-2-C-METHYL-D-ERYTHRITOL KINASE, CHLOROPLASTIC"/>
    <property type="match status" value="1"/>
</dbReference>
<sequence>MHVYDAVAPAKVNLTLHVLSKRPDGYHDLASLMVPISLADRLRIEVGEGSAVRVEVPGRPELEGDSNLCAAAARAFARELGSAGSVRVVLDKRVPIAAGLGGGSSDAAAVLRALARHRGVALDDPRLHAAALSVGSDVPFFLRCEAALVGGRGELLLPAPGLPELLAFVIVQAPYGVSAREAYEGLAAMRASGELPPGHDEPLPAALGSAEEVAGILTNDLEAAVSRTRPIGDCKTRLLEAGVLAALMSGSGPSVLGVARDAAHAEACARSLRRAPGEEVHVARTLKAFSD</sequence>
<keyword evidence="6 9" id="KW-0418">Kinase</keyword>
<keyword evidence="9" id="KW-0414">Isoprene biosynthesis</keyword>
<dbReference type="UniPathway" id="UPA00056">
    <property type="reaction ID" value="UER00094"/>
</dbReference>
<dbReference type="Gene3D" id="3.30.70.890">
    <property type="entry name" value="GHMP kinase, C-terminal domain"/>
    <property type="match status" value="1"/>
</dbReference>
<comment type="function">
    <text evidence="9">Catalyzes the phosphorylation of the position 2 hydroxy group of 4-diphosphocytidyl-2C-methyl-D-erythritol.</text>
</comment>
<dbReference type="PATRIC" id="fig|1391653.3.peg.2409"/>